<proteinExistence type="predicted"/>
<gene>
    <name evidence="2" type="ORF">METZ01_LOCUS78708</name>
</gene>
<dbReference type="Pfam" id="PF11845">
    <property type="entry name" value="Tll0287-like"/>
    <property type="match status" value="1"/>
</dbReference>
<dbReference type="AlphaFoldDB" id="A0A381UD24"/>
<sequence length="180" mass="19417">MIQKKCNPLLCGALIMAGLAPFPMTSANAADTQKDLALERARKTVTLLNDIYVNVVVLITKAYVEDEDSYPAGRAAKLLFKAVKKAGHPETRLIDASGEPYSSTNVAKDPFEKEAITKLLAGAGRYEKVEINGDNRLLRAATAVPIVSPKCVICHSNYSEIENGKPVGALVYSVPIDKDN</sequence>
<feature type="domain" description="Tll0287-like" evidence="1">
    <location>
        <begin position="63"/>
        <end position="160"/>
    </location>
</feature>
<accession>A0A381UD24</accession>
<dbReference type="InterPro" id="IPR021796">
    <property type="entry name" value="Tll0287-like_dom"/>
</dbReference>
<name>A0A381UD24_9ZZZZ</name>
<evidence type="ECO:0000313" key="2">
    <source>
        <dbReference type="EMBL" id="SVA25854.1"/>
    </source>
</evidence>
<organism evidence="2">
    <name type="scientific">marine metagenome</name>
    <dbReference type="NCBI Taxonomy" id="408172"/>
    <lineage>
        <taxon>unclassified sequences</taxon>
        <taxon>metagenomes</taxon>
        <taxon>ecological metagenomes</taxon>
    </lineage>
</organism>
<protein>
    <recommendedName>
        <fullName evidence="1">Tll0287-like domain-containing protein</fullName>
    </recommendedName>
</protein>
<dbReference type="EMBL" id="UINC01006161">
    <property type="protein sequence ID" value="SVA25854.1"/>
    <property type="molecule type" value="Genomic_DNA"/>
</dbReference>
<evidence type="ECO:0000259" key="1">
    <source>
        <dbReference type="Pfam" id="PF11845"/>
    </source>
</evidence>
<reference evidence="2" key="1">
    <citation type="submission" date="2018-05" db="EMBL/GenBank/DDBJ databases">
        <authorList>
            <person name="Lanie J.A."/>
            <person name="Ng W.-L."/>
            <person name="Kazmierczak K.M."/>
            <person name="Andrzejewski T.M."/>
            <person name="Davidsen T.M."/>
            <person name="Wayne K.J."/>
            <person name="Tettelin H."/>
            <person name="Glass J.I."/>
            <person name="Rusch D."/>
            <person name="Podicherti R."/>
            <person name="Tsui H.-C.T."/>
            <person name="Winkler M.E."/>
        </authorList>
    </citation>
    <scope>NUCLEOTIDE SEQUENCE</scope>
</reference>